<keyword evidence="6" id="KW-1185">Reference proteome</keyword>
<dbReference type="Pfam" id="PF00107">
    <property type="entry name" value="ADH_zinc_N"/>
    <property type="match status" value="1"/>
</dbReference>
<gene>
    <name evidence="5" type="ORF">FHU40_002425</name>
</gene>
<dbReference type="SUPFAM" id="SSF51735">
    <property type="entry name" value="NAD(P)-binding Rossmann-fold domains"/>
    <property type="match status" value="1"/>
</dbReference>
<keyword evidence="2" id="KW-0560">Oxidoreductase</keyword>
<dbReference type="PANTHER" id="PTHR43401">
    <property type="entry name" value="L-THREONINE 3-DEHYDROGENASE"/>
    <property type="match status" value="1"/>
</dbReference>
<evidence type="ECO:0000259" key="4">
    <source>
        <dbReference type="Pfam" id="PF08240"/>
    </source>
</evidence>
<dbReference type="InterPro" id="IPR013149">
    <property type="entry name" value="ADH-like_C"/>
</dbReference>
<evidence type="ECO:0000256" key="2">
    <source>
        <dbReference type="ARBA" id="ARBA00023002"/>
    </source>
</evidence>
<organism evidence="5 6">
    <name type="scientific">Nocardioides soli</name>
    <dbReference type="NCBI Taxonomy" id="1036020"/>
    <lineage>
        <taxon>Bacteria</taxon>
        <taxon>Bacillati</taxon>
        <taxon>Actinomycetota</taxon>
        <taxon>Actinomycetes</taxon>
        <taxon>Propionibacteriales</taxon>
        <taxon>Nocardioidaceae</taxon>
        <taxon>Nocardioides</taxon>
    </lineage>
</organism>
<evidence type="ECO:0000256" key="1">
    <source>
        <dbReference type="ARBA" id="ARBA00001947"/>
    </source>
</evidence>
<dbReference type="InterPro" id="IPR036291">
    <property type="entry name" value="NAD(P)-bd_dom_sf"/>
</dbReference>
<dbReference type="Gene3D" id="3.90.180.10">
    <property type="entry name" value="Medium-chain alcohol dehydrogenases, catalytic domain"/>
    <property type="match status" value="2"/>
</dbReference>
<accession>A0A7W4VVP4</accession>
<comment type="cofactor">
    <cofactor evidence="1">
        <name>Zn(2+)</name>
        <dbReference type="ChEBI" id="CHEBI:29105"/>
    </cofactor>
</comment>
<dbReference type="Gene3D" id="3.40.50.720">
    <property type="entry name" value="NAD(P)-binding Rossmann-like Domain"/>
    <property type="match status" value="1"/>
</dbReference>
<dbReference type="InterPro" id="IPR013154">
    <property type="entry name" value="ADH-like_N"/>
</dbReference>
<dbReference type="RefSeq" id="WP_183592557.1">
    <property type="nucleotide sequence ID" value="NZ_JACHWR010000002.1"/>
</dbReference>
<reference evidence="5 6" key="1">
    <citation type="submission" date="2020-08" db="EMBL/GenBank/DDBJ databases">
        <title>Sequencing the genomes of 1000 actinobacteria strains.</title>
        <authorList>
            <person name="Klenk H.-P."/>
        </authorList>
    </citation>
    <scope>NUCLEOTIDE SEQUENCE [LARGE SCALE GENOMIC DNA]</scope>
    <source>
        <strain evidence="5 6">DSM 105498</strain>
    </source>
</reference>
<comment type="caution">
    <text evidence="5">The sequence shown here is derived from an EMBL/GenBank/DDBJ whole genome shotgun (WGS) entry which is preliminary data.</text>
</comment>
<dbReference type="AlphaFoldDB" id="A0A7W4VVP4"/>
<feature type="domain" description="Alcohol dehydrogenase-like C-terminal" evidence="3">
    <location>
        <begin position="154"/>
        <end position="262"/>
    </location>
</feature>
<evidence type="ECO:0000259" key="3">
    <source>
        <dbReference type="Pfam" id="PF00107"/>
    </source>
</evidence>
<dbReference type="PANTHER" id="PTHR43401:SF2">
    <property type="entry name" value="L-THREONINE 3-DEHYDROGENASE"/>
    <property type="match status" value="1"/>
</dbReference>
<dbReference type="Pfam" id="PF08240">
    <property type="entry name" value="ADH_N"/>
    <property type="match status" value="1"/>
</dbReference>
<feature type="domain" description="Alcohol dehydrogenase-like N-terminal" evidence="4">
    <location>
        <begin position="26"/>
        <end position="92"/>
    </location>
</feature>
<evidence type="ECO:0000313" key="6">
    <source>
        <dbReference type="Proteomes" id="UP000589626"/>
    </source>
</evidence>
<name>A0A7W4VVP4_9ACTN</name>
<dbReference type="InterPro" id="IPR011032">
    <property type="entry name" value="GroES-like_sf"/>
</dbReference>
<dbReference type="GO" id="GO:0016491">
    <property type="term" value="F:oxidoreductase activity"/>
    <property type="evidence" value="ECO:0007669"/>
    <property type="project" value="UniProtKB-KW"/>
</dbReference>
<dbReference type="EMBL" id="JACHWR010000002">
    <property type="protein sequence ID" value="MBB3042607.1"/>
    <property type="molecule type" value="Genomic_DNA"/>
</dbReference>
<sequence length="321" mass="33972">MWAYRVVAPGRLAEEVADEPMEASVGEGEVVLRMLAGGICGSDLPKFAGTKDLGAGEYGENLPGRLGAPLHEVVGVVEITRHPELRVGDRVVGWASRSDGLAERVISDGDRLRPYRPSLAPGDAVVIQSLACVIEALGRVPIAGRDVAIIGLGPIGLLFAHVARARGARHVVGVDLVDRADARVPFGLDECVHADSGAWAESAADRPPDLVVEAVGHQTATVDHALRAVAVGGTVLCFGIPDQDVYPVDVERLMRKSLTLIGGVTRFHARALTSADDYLHEHAALPSALVTHRFGRADLQRAYETAARPASGRLKVVLDLS</sequence>
<dbReference type="InterPro" id="IPR050129">
    <property type="entry name" value="Zn_alcohol_dh"/>
</dbReference>
<dbReference type="SUPFAM" id="SSF50129">
    <property type="entry name" value="GroES-like"/>
    <property type="match status" value="1"/>
</dbReference>
<dbReference type="Proteomes" id="UP000589626">
    <property type="component" value="Unassembled WGS sequence"/>
</dbReference>
<protein>
    <submittedName>
        <fullName evidence="5">Threonine dehydrogenase-like Zn-dependent dehydrogenase</fullName>
    </submittedName>
</protein>
<proteinExistence type="predicted"/>
<evidence type="ECO:0000313" key="5">
    <source>
        <dbReference type="EMBL" id="MBB3042607.1"/>
    </source>
</evidence>